<gene>
    <name evidence="1" type="ORF">SPIROBIBN47_260087</name>
</gene>
<protein>
    <recommendedName>
        <fullName evidence="2">Antitoxin</fullName>
    </recommendedName>
</protein>
<evidence type="ECO:0008006" key="2">
    <source>
        <dbReference type="Google" id="ProtNLM"/>
    </source>
</evidence>
<name>A0A3P3XIJ4_9SPIR</name>
<evidence type="ECO:0000313" key="1">
    <source>
        <dbReference type="EMBL" id="SLM12872.1"/>
    </source>
</evidence>
<reference evidence="1" key="1">
    <citation type="submission" date="2017-02" db="EMBL/GenBank/DDBJ databases">
        <authorList>
            <person name="Regsiter A."/>
            <person name="William W."/>
        </authorList>
    </citation>
    <scope>NUCLEOTIDE SEQUENCE</scope>
    <source>
        <strain evidence="1">Bib</strain>
    </source>
</reference>
<accession>A0A3P3XIJ4</accession>
<organism evidence="1">
    <name type="scientific">uncultured spirochete</name>
    <dbReference type="NCBI Taxonomy" id="156406"/>
    <lineage>
        <taxon>Bacteria</taxon>
        <taxon>Pseudomonadati</taxon>
        <taxon>Spirochaetota</taxon>
        <taxon>Spirochaetia</taxon>
        <taxon>Spirochaetales</taxon>
        <taxon>environmental samples</taxon>
    </lineage>
</organism>
<dbReference type="EMBL" id="FWDM01000019">
    <property type="protein sequence ID" value="SLM12872.1"/>
    <property type="molecule type" value="Genomic_DNA"/>
</dbReference>
<sequence length="88" mass="10180">MTIDEDRELIQSVENGEWQPVKDFDSVREKLVKAAKETALKDYRMNIRISKRDVELLKAKALEEGLPYQTFVTSILHKFITGKLKEGV</sequence>
<proteinExistence type="predicted"/>
<dbReference type="AlphaFoldDB" id="A0A3P3XIJ4"/>